<gene>
    <name evidence="2" type="ORF">H7I91_26940</name>
</gene>
<reference evidence="2" key="1">
    <citation type="submission" date="2020-07" db="EMBL/GenBank/DDBJ databases">
        <authorList>
            <person name="Pettersson B.M.F."/>
            <person name="Behra P.R.K."/>
            <person name="Ramesh M."/>
            <person name="Das S."/>
            <person name="Dasgupta S."/>
            <person name="Kirsebom L.A."/>
        </authorList>
    </citation>
    <scope>NUCLEOTIDE SEQUENCE</scope>
    <source>
        <strain evidence="2">DSM 45439</strain>
    </source>
</reference>
<dbReference type="RefSeq" id="WP_139800157.1">
    <property type="nucleotide sequence ID" value="NZ_JACKTG010000089.1"/>
</dbReference>
<reference evidence="2" key="2">
    <citation type="journal article" date="2022" name="BMC Genomics">
        <title>Comparative genome analysis of mycobacteria focusing on tRNA and non-coding RNA.</title>
        <authorList>
            <person name="Behra P.R.K."/>
            <person name="Pettersson B.M.F."/>
            <person name="Ramesh M."/>
            <person name="Das S."/>
            <person name="Dasgupta S."/>
            <person name="Kirsebom L.A."/>
        </authorList>
    </citation>
    <scope>NUCLEOTIDE SEQUENCE</scope>
    <source>
        <strain evidence="2">DSM 45439</strain>
    </source>
</reference>
<evidence type="ECO:0008006" key="4">
    <source>
        <dbReference type="Google" id="ProtNLM"/>
    </source>
</evidence>
<evidence type="ECO:0000256" key="1">
    <source>
        <dbReference type="SAM" id="MobiDB-lite"/>
    </source>
</evidence>
<dbReference type="EMBL" id="JACKTG010000089">
    <property type="protein sequence ID" value="MCV6992844.1"/>
    <property type="molecule type" value="Genomic_DNA"/>
</dbReference>
<evidence type="ECO:0000313" key="3">
    <source>
        <dbReference type="Proteomes" id="UP001207588"/>
    </source>
</evidence>
<dbReference type="AlphaFoldDB" id="A0AAW5SE01"/>
<comment type="caution">
    <text evidence="2">The sequence shown here is derived from an EMBL/GenBank/DDBJ whole genome shotgun (WGS) entry which is preliminary data.</text>
</comment>
<name>A0AAW5SE01_MYCBC</name>
<evidence type="ECO:0000313" key="2">
    <source>
        <dbReference type="EMBL" id="MCV6992844.1"/>
    </source>
</evidence>
<feature type="region of interest" description="Disordered" evidence="1">
    <location>
        <begin position="53"/>
        <end position="73"/>
    </location>
</feature>
<organism evidence="2 3">
    <name type="scientific">Mycobacterium bouchedurhonense</name>
    <dbReference type="NCBI Taxonomy" id="701041"/>
    <lineage>
        <taxon>Bacteria</taxon>
        <taxon>Bacillati</taxon>
        <taxon>Actinomycetota</taxon>
        <taxon>Actinomycetes</taxon>
        <taxon>Mycobacteriales</taxon>
        <taxon>Mycobacteriaceae</taxon>
        <taxon>Mycobacterium</taxon>
        <taxon>Mycobacterium avium complex (MAC)</taxon>
    </lineage>
</organism>
<protein>
    <recommendedName>
        <fullName evidence="4">HTH araC/xylS-type domain-containing protein</fullName>
    </recommendedName>
</protein>
<proteinExistence type="predicted"/>
<sequence>MTMFRHDDLLAGIPAGSTVALLCAETISVNAAARTMKERLGFSQPMCFRSFRQPSAPPVGVRPGRKQGPEENSHKYLSLSVCADRNVA</sequence>
<accession>A0AAW5SE01</accession>
<dbReference type="Proteomes" id="UP001207588">
    <property type="component" value="Unassembled WGS sequence"/>
</dbReference>